<dbReference type="PANTHER" id="PTHR47427">
    <property type="entry name" value="PROTEIN STE12"/>
    <property type="match status" value="1"/>
</dbReference>
<dbReference type="GO" id="GO:0005634">
    <property type="term" value="C:nucleus"/>
    <property type="evidence" value="ECO:0007669"/>
    <property type="project" value="UniProtKB-SubCell"/>
</dbReference>
<dbReference type="EMBL" id="ML975357">
    <property type="protein sequence ID" value="KAF1831657.1"/>
    <property type="molecule type" value="Genomic_DNA"/>
</dbReference>
<feature type="compositionally biased region" description="Basic residues" evidence="4">
    <location>
        <begin position="32"/>
        <end position="45"/>
    </location>
</feature>
<feature type="region of interest" description="Disordered" evidence="4">
    <location>
        <begin position="1"/>
        <end position="63"/>
    </location>
</feature>
<evidence type="ECO:0000256" key="2">
    <source>
        <dbReference type="ARBA" id="ARBA00023242"/>
    </source>
</evidence>
<evidence type="ECO:0000313" key="6">
    <source>
        <dbReference type="EMBL" id="KAF1831657.1"/>
    </source>
</evidence>
<dbReference type="InterPro" id="IPR036236">
    <property type="entry name" value="Znf_C2H2_sf"/>
</dbReference>
<dbReference type="PROSITE" id="PS50157">
    <property type="entry name" value="ZINC_FINGER_C2H2_2"/>
    <property type="match status" value="2"/>
</dbReference>
<dbReference type="GO" id="GO:1990526">
    <property type="term" value="C:Ste12p-Dig1p-Dig2p complex"/>
    <property type="evidence" value="ECO:0007669"/>
    <property type="project" value="TreeGrafter"/>
</dbReference>
<dbReference type="PANTHER" id="PTHR47427:SF2">
    <property type="entry name" value="C2H2-TYPE DOMAIN-CONTAINING PROTEIN"/>
    <property type="match status" value="1"/>
</dbReference>
<feature type="domain" description="C2H2-type" evidence="5">
    <location>
        <begin position="127"/>
        <end position="154"/>
    </location>
</feature>
<dbReference type="Gene3D" id="3.30.160.60">
    <property type="entry name" value="Classic Zinc Finger"/>
    <property type="match status" value="1"/>
</dbReference>
<proteinExistence type="predicted"/>
<dbReference type="GO" id="GO:1990527">
    <property type="term" value="C:Tec1p-Ste12p-Dig1p complex"/>
    <property type="evidence" value="ECO:0007669"/>
    <property type="project" value="TreeGrafter"/>
</dbReference>
<accession>A0A6A5K9F4</accession>
<evidence type="ECO:0000256" key="1">
    <source>
        <dbReference type="ARBA" id="ARBA00004123"/>
    </source>
</evidence>
<evidence type="ECO:0000313" key="7">
    <source>
        <dbReference type="Proteomes" id="UP000800040"/>
    </source>
</evidence>
<sequence>MSPICVGSKLKYGDDKERRKRSICETRTGGKSVKKEKGRKRNGVTKPEKKKAAPHLDNAVNPFSDVYKDDQQRWHYTNKPPSQRFVCNYPFDDNEEVPSGEKACGKRFKRTEHRQRHRRSHIDENIYDCRLCNKKFNRHDNCWQHANTHVARPGGKGGNPRFSLRQVISILTETKYAEKLLGDWEKDVGSEYIPEQEENNSKNFMEELERYSPGLNFEYDPEEAIAKIHRLRMQ</sequence>
<dbReference type="Proteomes" id="UP000800040">
    <property type="component" value="Unassembled WGS sequence"/>
</dbReference>
<dbReference type="InterPro" id="IPR013087">
    <property type="entry name" value="Znf_C2H2_type"/>
</dbReference>
<dbReference type="PROSITE" id="PS00028">
    <property type="entry name" value="ZINC_FINGER_C2H2_1"/>
    <property type="match status" value="1"/>
</dbReference>
<evidence type="ECO:0000256" key="3">
    <source>
        <dbReference type="PROSITE-ProRule" id="PRU00042"/>
    </source>
</evidence>
<comment type="subcellular location">
    <subcellularLocation>
        <location evidence="1">Nucleus</location>
    </subcellularLocation>
</comment>
<feature type="domain" description="C2H2-type" evidence="5">
    <location>
        <begin position="85"/>
        <end position="126"/>
    </location>
</feature>
<gene>
    <name evidence="6" type="ORF">BDW02DRAFT_571776</name>
</gene>
<keyword evidence="3" id="KW-0863">Zinc-finger</keyword>
<keyword evidence="3" id="KW-0479">Metal-binding</keyword>
<dbReference type="SUPFAM" id="SSF57667">
    <property type="entry name" value="beta-beta-alpha zinc fingers"/>
    <property type="match status" value="1"/>
</dbReference>
<keyword evidence="3" id="KW-0862">Zinc</keyword>
<dbReference type="GO" id="GO:0008270">
    <property type="term" value="F:zinc ion binding"/>
    <property type="evidence" value="ECO:0007669"/>
    <property type="project" value="UniProtKB-KW"/>
</dbReference>
<organism evidence="6 7">
    <name type="scientific">Decorospora gaudefroyi</name>
    <dbReference type="NCBI Taxonomy" id="184978"/>
    <lineage>
        <taxon>Eukaryota</taxon>
        <taxon>Fungi</taxon>
        <taxon>Dikarya</taxon>
        <taxon>Ascomycota</taxon>
        <taxon>Pezizomycotina</taxon>
        <taxon>Dothideomycetes</taxon>
        <taxon>Pleosporomycetidae</taxon>
        <taxon>Pleosporales</taxon>
        <taxon>Pleosporineae</taxon>
        <taxon>Pleosporaceae</taxon>
        <taxon>Decorospora</taxon>
    </lineage>
</organism>
<keyword evidence="7" id="KW-1185">Reference proteome</keyword>
<protein>
    <recommendedName>
        <fullName evidence="5">C2H2-type domain-containing protein</fullName>
    </recommendedName>
</protein>
<keyword evidence="2" id="KW-0539">Nucleus</keyword>
<evidence type="ECO:0000259" key="5">
    <source>
        <dbReference type="PROSITE" id="PS50157"/>
    </source>
</evidence>
<dbReference type="AlphaFoldDB" id="A0A6A5K9F4"/>
<dbReference type="GO" id="GO:0003700">
    <property type="term" value="F:DNA-binding transcription factor activity"/>
    <property type="evidence" value="ECO:0007669"/>
    <property type="project" value="TreeGrafter"/>
</dbReference>
<dbReference type="InterPro" id="IPR052127">
    <property type="entry name" value="STE12_transcription_factor"/>
</dbReference>
<dbReference type="OrthoDB" id="3685083at2759"/>
<reference evidence="6" key="1">
    <citation type="submission" date="2020-01" db="EMBL/GenBank/DDBJ databases">
        <authorList>
            <consortium name="DOE Joint Genome Institute"/>
            <person name="Haridas S."/>
            <person name="Albert R."/>
            <person name="Binder M."/>
            <person name="Bloem J."/>
            <person name="Labutti K."/>
            <person name="Salamov A."/>
            <person name="Andreopoulos B."/>
            <person name="Baker S.E."/>
            <person name="Barry K."/>
            <person name="Bills G."/>
            <person name="Bluhm B.H."/>
            <person name="Cannon C."/>
            <person name="Castanera R."/>
            <person name="Culley D.E."/>
            <person name="Daum C."/>
            <person name="Ezra D."/>
            <person name="Gonzalez J.B."/>
            <person name="Henrissat B."/>
            <person name="Kuo A."/>
            <person name="Liang C."/>
            <person name="Lipzen A."/>
            <person name="Lutzoni F."/>
            <person name="Magnuson J."/>
            <person name="Mondo S."/>
            <person name="Nolan M."/>
            <person name="Ohm R."/>
            <person name="Pangilinan J."/>
            <person name="Park H.-J."/>
            <person name="Ramirez L."/>
            <person name="Alfaro M."/>
            <person name="Sun H."/>
            <person name="Tritt A."/>
            <person name="Yoshinaga Y."/>
            <person name="Zwiers L.-H."/>
            <person name="Turgeon B.G."/>
            <person name="Goodwin S.B."/>
            <person name="Spatafora J.W."/>
            <person name="Crous P.W."/>
            <person name="Grigoriev I.V."/>
        </authorList>
    </citation>
    <scope>NUCLEOTIDE SEQUENCE</scope>
    <source>
        <strain evidence="6">P77</strain>
    </source>
</reference>
<evidence type="ECO:0000256" key="4">
    <source>
        <dbReference type="SAM" id="MobiDB-lite"/>
    </source>
</evidence>
<name>A0A6A5K9F4_9PLEO</name>